<dbReference type="AlphaFoldDB" id="A0A426Z2C1"/>
<accession>A0A426Z2C1</accession>
<reference evidence="1 2" key="1">
    <citation type="journal article" date="2014" name="Agronomy (Basel)">
        <title>A Draft Genome Sequence for Ensete ventricosum, the Drought-Tolerant Tree Against Hunger.</title>
        <authorList>
            <person name="Harrison J."/>
            <person name="Moore K.A."/>
            <person name="Paszkiewicz K."/>
            <person name="Jones T."/>
            <person name="Grant M."/>
            <person name="Ambacheew D."/>
            <person name="Muzemil S."/>
            <person name="Studholme D.J."/>
        </authorList>
    </citation>
    <scope>NUCLEOTIDE SEQUENCE [LARGE SCALE GENOMIC DNA]</scope>
</reference>
<proteinExistence type="predicted"/>
<organism evidence="1 2">
    <name type="scientific">Ensete ventricosum</name>
    <name type="common">Abyssinian banana</name>
    <name type="synonym">Musa ensete</name>
    <dbReference type="NCBI Taxonomy" id="4639"/>
    <lineage>
        <taxon>Eukaryota</taxon>
        <taxon>Viridiplantae</taxon>
        <taxon>Streptophyta</taxon>
        <taxon>Embryophyta</taxon>
        <taxon>Tracheophyta</taxon>
        <taxon>Spermatophyta</taxon>
        <taxon>Magnoliopsida</taxon>
        <taxon>Liliopsida</taxon>
        <taxon>Zingiberales</taxon>
        <taxon>Musaceae</taxon>
        <taxon>Ensete</taxon>
    </lineage>
</organism>
<dbReference type="EMBL" id="AMZH03008843">
    <property type="protein sequence ID" value="RRT58101.1"/>
    <property type="molecule type" value="Genomic_DNA"/>
</dbReference>
<name>A0A426Z2C1_ENSVE</name>
<comment type="caution">
    <text evidence="1">The sequence shown here is derived from an EMBL/GenBank/DDBJ whole genome shotgun (WGS) entry which is preliminary data.</text>
</comment>
<gene>
    <name evidence="1" type="ORF">B296_00044864</name>
</gene>
<dbReference type="Proteomes" id="UP000287651">
    <property type="component" value="Unassembled WGS sequence"/>
</dbReference>
<evidence type="ECO:0000313" key="1">
    <source>
        <dbReference type="EMBL" id="RRT58101.1"/>
    </source>
</evidence>
<evidence type="ECO:0000313" key="2">
    <source>
        <dbReference type="Proteomes" id="UP000287651"/>
    </source>
</evidence>
<protein>
    <submittedName>
        <fullName evidence="1">Uncharacterized protein</fullName>
    </submittedName>
</protein>
<sequence length="195" mass="21022">MSSFGYLALKRPMAGALEAIAEPLRFLVGVHNPPLPLGNIALLLFPGLFYLLDSQLSRDDLSLLPTLYDTFSDHVVSYGRLITGLLLPSHSHWVSVSPSQQSLSGALEDETRCLEAIATDGPEVERHQPTKVLSNGGGVTISKSSRLPSLQGVEVQLATSPCRTFWGLSEDLLMPLIGEYAYLFSGGPRRTGNSG</sequence>